<feature type="domain" description="ABC transporter" evidence="11">
    <location>
        <begin position="19"/>
        <end position="255"/>
    </location>
</feature>
<evidence type="ECO:0000256" key="2">
    <source>
        <dbReference type="ARBA" id="ARBA00022475"/>
    </source>
</evidence>
<keyword evidence="2" id="KW-1003">Cell membrane</keyword>
<evidence type="ECO:0000256" key="5">
    <source>
        <dbReference type="ARBA" id="ARBA00022741"/>
    </source>
</evidence>
<dbReference type="Pfam" id="PF12698">
    <property type="entry name" value="ABC2_membrane_3"/>
    <property type="match status" value="1"/>
</dbReference>
<dbReference type="InterPro" id="IPR017871">
    <property type="entry name" value="ABC_transporter-like_CS"/>
</dbReference>
<dbReference type="Proteomes" id="UP000364291">
    <property type="component" value="Unassembled WGS sequence"/>
</dbReference>
<protein>
    <submittedName>
        <fullName evidence="13">Ribosome-associated ATPase</fullName>
    </submittedName>
</protein>
<dbReference type="InterPro" id="IPR047817">
    <property type="entry name" value="ABC2_TM_bact-type"/>
</dbReference>
<feature type="transmembrane region" description="Helical" evidence="10">
    <location>
        <begin position="788"/>
        <end position="810"/>
    </location>
</feature>
<name>A0A5E5P9F4_9BURK</name>
<dbReference type="SMART" id="SM00382">
    <property type="entry name" value="AAA"/>
    <property type="match status" value="2"/>
</dbReference>
<dbReference type="PANTHER" id="PTHR43038:SF4">
    <property type="entry name" value="RIBOSOME-ASSOCIATED ATPASE"/>
    <property type="match status" value="1"/>
</dbReference>
<evidence type="ECO:0000256" key="10">
    <source>
        <dbReference type="SAM" id="Phobius"/>
    </source>
</evidence>
<feature type="domain" description="ABC transmembrane type-2" evidence="12">
    <location>
        <begin position="690"/>
        <end position="931"/>
    </location>
</feature>
<keyword evidence="7 10" id="KW-1133">Transmembrane helix</keyword>
<evidence type="ECO:0000256" key="3">
    <source>
        <dbReference type="ARBA" id="ARBA00022519"/>
    </source>
</evidence>
<dbReference type="PROSITE" id="PS51012">
    <property type="entry name" value="ABC_TM2"/>
    <property type="match status" value="1"/>
</dbReference>
<dbReference type="InterPro" id="IPR047651">
    <property type="entry name" value="ABC2_perm_RbbA"/>
</dbReference>
<evidence type="ECO:0000256" key="1">
    <source>
        <dbReference type="ARBA" id="ARBA00004141"/>
    </source>
</evidence>
<keyword evidence="6" id="KW-0067">ATP-binding</keyword>
<keyword evidence="3" id="KW-0997">Cell inner membrane</keyword>
<dbReference type="PANTHER" id="PTHR43038">
    <property type="entry name" value="ATP-BINDING CASSETTE, SUB-FAMILY H, MEMBER 1"/>
    <property type="match status" value="1"/>
</dbReference>
<feature type="domain" description="ABC transporter" evidence="11">
    <location>
        <begin position="285"/>
        <end position="515"/>
    </location>
</feature>
<evidence type="ECO:0000259" key="11">
    <source>
        <dbReference type="PROSITE" id="PS50893"/>
    </source>
</evidence>
<evidence type="ECO:0000259" key="12">
    <source>
        <dbReference type="PROSITE" id="PS51012"/>
    </source>
</evidence>
<dbReference type="AlphaFoldDB" id="A0A5E5P9F4"/>
<comment type="subcellular location">
    <subcellularLocation>
        <location evidence="1">Membrane</location>
        <topology evidence="1">Multi-pass membrane protein</topology>
    </subcellularLocation>
</comment>
<dbReference type="InterPro" id="IPR027417">
    <property type="entry name" value="P-loop_NTPase"/>
</dbReference>
<dbReference type="SUPFAM" id="SSF52540">
    <property type="entry name" value="P-loop containing nucleoside triphosphate hydrolases"/>
    <property type="match status" value="2"/>
</dbReference>
<dbReference type="InterPro" id="IPR003593">
    <property type="entry name" value="AAA+_ATPase"/>
</dbReference>
<gene>
    <name evidence="13" type="primary">rbbA</name>
    <name evidence="13" type="ORF">PAP18089_03933</name>
</gene>
<dbReference type="GO" id="GO:0016020">
    <property type="term" value="C:membrane"/>
    <property type="evidence" value="ECO:0007669"/>
    <property type="project" value="UniProtKB-SubCell"/>
</dbReference>
<dbReference type="Gene3D" id="3.40.1710.10">
    <property type="entry name" value="abc type-2 transporter like domain"/>
    <property type="match status" value="1"/>
</dbReference>
<sequence>MTAPPMLRSPPGHAVPPVVHVAGVTLRYGRKTLALDDVGIDIPANCMVGLIGPDGVGKSTLLSLIAGARAVQTGTVEALGGDMASKAHRDLVCPRIAYMPQGLGKNLYPTLSVEENLQFFARLFGHNAAERRRRIDDLTRSTGLHPFLERPAGKLSGGMKQKLGLCCALIHDPDLLILDEPTTGVDPLARAQFWDLIARIRRERPAMSVIVATAYMDEAQRFDWLVAMDAGKALATGTPAELLARTHRDNLEAAFIDLLPDDKKIGYEPVVIPPLHIDEHTEIAIEAKGLTMRFGDFIAVDHVDFRIRRGEIFGFLGSNGCGKSTTMKMLTGLLQASEGQAWLFGNEVDPKDIDTRRRVGYMSQAFSLYTELTVHQNLVLHARLFHVPEAEVGARVAEMVQRFGLADVLDALPDSIPLGMRQRLSLAVAMVHKPELLILDEPTSGVDPVARDNFWRLLVELSRRDRVTIFISTHFMNEADRCDRISLMHAGKVLVSDPPAKITQDKGAATLEQAFIEYLVEAGGGTPEAPETSHTAEASGSPNTTLADTAAEATHASHKAFSLGRMISYLWRETLELQRDPVRATLALVGSLVLMLVMGYGISMDVEDLRYAVLDRDQTTLSQNYALNIAGSRYFVEQRPITDYDDMDRRLRNGELSLAIEIPPGFARDVSHGRAVQIGAWIDGAMPMRAETVQGYVQGMHQNWLADQSLRRLGVRPTASLDIETRYRYNPDVKSLPAMVPAVIPLLLLMLPAMLTALSVVREKELGSILNLYVTPVSRTEFLIGKQIPYVALAMLNFLLMALIAVTLFGVPIKGSFLTLVTAVFIFNVVATGIGLLASTFTRSQIAALFFTMIGTMIPAIQFSGMLTPVPSMEGSGRFIGEIYPATYMLIISRGVFNKALGFADLGNAFWPMLVAVPVILGATILLLKKQDK</sequence>
<feature type="transmembrane region" description="Helical" evidence="10">
    <location>
        <begin position="909"/>
        <end position="928"/>
    </location>
</feature>
<dbReference type="PROSITE" id="PS50893">
    <property type="entry name" value="ABC_TRANSPORTER_2"/>
    <property type="match status" value="2"/>
</dbReference>
<evidence type="ECO:0000313" key="13">
    <source>
        <dbReference type="EMBL" id="VVG72930.1"/>
    </source>
</evidence>
<keyword evidence="4 10" id="KW-0812">Transmembrane</keyword>
<proteinExistence type="predicted"/>
<reference evidence="13 14" key="1">
    <citation type="submission" date="2019-08" db="EMBL/GenBank/DDBJ databases">
        <authorList>
            <person name="Peeters C."/>
        </authorList>
    </citation>
    <scope>NUCLEOTIDE SEQUENCE [LARGE SCALE GENOMIC DNA]</scope>
    <source>
        <strain evidence="13 14">LMG 18089</strain>
    </source>
</reference>
<evidence type="ECO:0000256" key="9">
    <source>
        <dbReference type="SAM" id="MobiDB-lite"/>
    </source>
</evidence>
<keyword evidence="8 10" id="KW-0472">Membrane</keyword>
<dbReference type="Pfam" id="PF00005">
    <property type="entry name" value="ABC_tran"/>
    <property type="match status" value="2"/>
</dbReference>
<dbReference type="NCBIfam" id="NF033858">
    <property type="entry name" value="ABC2_perm_RbbA"/>
    <property type="match status" value="1"/>
</dbReference>
<dbReference type="GO" id="GO:0016887">
    <property type="term" value="F:ATP hydrolysis activity"/>
    <property type="evidence" value="ECO:0007669"/>
    <property type="project" value="InterPro"/>
</dbReference>
<evidence type="ECO:0000256" key="8">
    <source>
        <dbReference type="ARBA" id="ARBA00023136"/>
    </source>
</evidence>
<evidence type="ECO:0000256" key="7">
    <source>
        <dbReference type="ARBA" id="ARBA00022989"/>
    </source>
</evidence>
<evidence type="ECO:0000256" key="4">
    <source>
        <dbReference type="ARBA" id="ARBA00022692"/>
    </source>
</evidence>
<dbReference type="RefSeq" id="WP_301179071.1">
    <property type="nucleotide sequence ID" value="NZ_CABPSX010000008.1"/>
</dbReference>
<dbReference type="InterPro" id="IPR013525">
    <property type="entry name" value="ABC2_TM"/>
</dbReference>
<keyword evidence="5" id="KW-0547">Nucleotide-binding</keyword>
<dbReference type="EMBL" id="CABPSX010000008">
    <property type="protein sequence ID" value="VVG72930.1"/>
    <property type="molecule type" value="Genomic_DNA"/>
</dbReference>
<dbReference type="GO" id="GO:0140359">
    <property type="term" value="F:ABC-type transporter activity"/>
    <property type="evidence" value="ECO:0007669"/>
    <property type="project" value="InterPro"/>
</dbReference>
<dbReference type="Gene3D" id="3.40.50.300">
    <property type="entry name" value="P-loop containing nucleotide triphosphate hydrolases"/>
    <property type="match status" value="2"/>
</dbReference>
<feature type="transmembrane region" description="Helical" evidence="10">
    <location>
        <begin position="846"/>
        <end position="867"/>
    </location>
</feature>
<dbReference type="CDD" id="cd03230">
    <property type="entry name" value="ABC_DR_subfamily_A"/>
    <property type="match status" value="1"/>
</dbReference>
<feature type="region of interest" description="Disordered" evidence="9">
    <location>
        <begin position="525"/>
        <end position="544"/>
    </location>
</feature>
<feature type="transmembrane region" description="Helical" evidence="10">
    <location>
        <begin position="817"/>
        <end position="840"/>
    </location>
</feature>
<dbReference type="InterPro" id="IPR003439">
    <property type="entry name" value="ABC_transporter-like_ATP-bd"/>
</dbReference>
<feature type="transmembrane region" description="Helical" evidence="10">
    <location>
        <begin position="736"/>
        <end position="761"/>
    </location>
</feature>
<feature type="compositionally biased region" description="Polar residues" evidence="9">
    <location>
        <begin position="532"/>
        <end position="544"/>
    </location>
</feature>
<dbReference type="PROSITE" id="PS00211">
    <property type="entry name" value="ABC_TRANSPORTER_1"/>
    <property type="match status" value="1"/>
</dbReference>
<evidence type="ECO:0000313" key="14">
    <source>
        <dbReference type="Proteomes" id="UP000364291"/>
    </source>
</evidence>
<accession>A0A5E5P9F4</accession>
<organism evidence="13 14">
    <name type="scientific">Pandoraea apista</name>
    <dbReference type="NCBI Taxonomy" id="93218"/>
    <lineage>
        <taxon>Bacteria</taxon>
        <taxon>Pseudomonadati</taxon>
        <taxon>Pseudomonadota</taxon>
        <taxon>Betaproteobacteria</taxon>
        <taxon>Burkholderiales</taxon>
        <taxon>Burkholderiaceae</taxon>
        <taxon>Pandoraea</taxon>
    </lineage>
</organism>
<dbReference type="GO" id="GO:0005524">
    <property type="term" value="F:ATP binding"/>
    <property type="evidence" value="ECO:0007669"/>
    <property type="project" value="UniProtKB-KW"/>
</dbReference>
<evidence type="ECO:0000256" key="6">
    <source>
        <dbReference type="ARBA" id="ARBA00022840"/>
    </source>
</evidence>